<evidence type="ECO:0000313" key="11">
    <source>
        <dbReference type="Proteomes" id="UP000225706"/>
    </source>
</evidence>
<keyword evidence="4 7" id="KW-0129">CBS domain</keyword>
<feature type="domain" description="CBS" evidence="9">
    <location>
        <begin position="417"/>
        <end position="478"/>
    </location>
</feature>
<feature type="compositionally biased region" description="Polar residues" evidence="8">
    <location>
        <begin position="299"/>
        <end position="330"/>
    </location>
</feature>
<evidence type="ECO:0000256" key="3">
    <source>
        <dbReference type="ARBA" id="ARBA00022737"/>
    </source>
</evidence>
<dbReference type="Pfam" id="PF00571">
    <property type="entry name" value="CBS"/>
    <property type="match status" value="2"/>
</dbReference>
<keyword evidence="10" id="KW-0418">Kinase</keyword>
<keyword evidence="11" id="KW-1185">Reference proteome</keyword>
<dbReference type="InterPro" id="IPR000644">
    <property type="entry name" value="CBS_dom"/>
</dbReference>
<name>A0A2B4SH32_STYPI</name>
<dbReference type="GO" id="GO:0016301">
    <property type="term" value="F:kinase activity"/>
    <property type="evidence" value="ECO:0007669"/>
    <property type="project" value="UniProtKB-KW"/>
</dbReference>
<keyword evidence="3" id="KW-0677">Repeat</keyword>
<evidence type="ECO:0000256" key="6">
    <source>
        <dbReference type="ARBA" id="ARBA00025878"/>
    </source>
</evidence>
<dbReference type="InterPro" id="IPR046342">
    <property type="entry name" value="CBS_dom_sf"/>
</dbReference>
<feature type="region of interest" description="Disordered" evidence="8">
    <location>
        <begin position="259"/>
        <end position="280"/>
    </location>
</feature>
<dbReference type="PROSITE" id="PS51371">
    <property type="entry name" value="CBS"/>
    <property type="match status" value="3"/>
</dbReference>
<keyword evidence="5" id="KW-1015">Disulfide bond</keyword>
<dbReference type="GO" id="GO:0019887">
    <property type="term" value="F:protein kinase regulator activity"/>
    <property type="evidence" value="ECO:0007669"/>
    <property type="project" value="TreeGrafter"/>
</dbReference>
<dbReference type="PANTHER" id="PTHR13780:SF35">
    <property type="entry name" value="LD22662P"/>
    <property type="match status" value="1"/>
</dbReference>
<dbReference type="SMART" id="SM00116">
    <property type="entry name" value="CBS"/>
    <property type="match status" value="3"/>
</dbReference>
<comment type="caution">
    <text evidence="10">The sequence shown here is derived from an EMBL/GenBank/DDBJ whole genome shotgun (WGS) entry which is preliminary data.</text>
</comment>
<feature type="compositionally biased region" description="Polar residues" evidence="8">
    <location>
        <begin position="264"/>
        <end position="280"/>
    </location>
</feature>
<comment type="similarity">
    <text evidence="1">Belongs to the 5'-AMP-activated protein kinase gamma subunit family.</text>
</comment>
<dbReference type="SUPFAM" id="SSF54631">
    <property type="entry name" value="CBS-domain pair"/>
    <property type="match status" value="2"/>
</dbReference>
<proteinExistence type="inferred from homology"/>
<dbReference type="Proteomes" id="UP000225706">
    <property type="component" value="Unassembled WGS sequence"/>
</dbReference>
<keyword evidence="10" id="KW-0808">Transferase</keyword>
<dbReference type="PANTHER" id="PTHR13780">
    <property type="entry name" value="AMP-ACTIVATED PROTEIN KINASE, GAMMA REGULATORY SUBUNIT"/>
    <property type="match status" value="1"/>
</dbReference>
<dbReference type="OrthoDB" id="5959946at2759"/>
<evidence type="ECO:0000256" key="4">
    <source>
        <dbReference type="ARBA" id="ARBA00023122"/>
    </source>
</evidence>
<dbReference type="InterPro" id="IPR050511">
    <property type="entry name" value="AMPK_gamma/SDS23_families"/>
</dbReference>
<comment type="subunit">
    <text evidence="6">AMPK is a heterotrimer of an alpha catalytic subunit (PRKAA1 or PRKAA2), a beta (PRKAB1 or PRKAB2) and a gamma non-catalytic subunits (PRKAG1, PRKAG2 or PRKAG3). Interacts with FNIP1 and FNIP2.</text>
</comment>
<dbReference type="STRING" id="50429.A0A2B4SH32"/>
<evidence type="ECO:0000256" key="7">
    <source>
        <dbReference type="PROSITE-ProRule" id="PRU00703"/>
    </source>
</evidence>
<dbReference type="Gene3D" id="3.10.580.10">
    <property type="entry name" value="CBS-domain"/>
    <property type="match status" value="2"/>
</dbReference>
<dbReference type="Pfam" id="PF03024">
    <property type="entry name" value="Folate_rec"/>
    <property type="match status" value="1"/>
</dbReference>
<sequence>MPLEGGVGKRCLPPNDYQSSFHVRPVSANPRARTERKEGTRDGEVYLECFYQCSPKVYQWKNPKIKGALKGVPVCSGFCDAWFEACKDDQICVENVLDDYNFTIHRENYCPGDRECESYQAMYGNGKNLCEKMWGESYNYTQPNDNYSNCLMMDPSMTYTQATPKPTVKDFMLALASAVINHRLLQKCGRQGTAKAIFLDRGVVNVKRTMSSDALNGMEVTADKEQYGNKNSIGDRLWRSAEMENLHVNDDHNAFVMPGLNYPQPYNSNDNGLPQEQQSSREWVLEWNRKSDTSEVEQYLQQIQRSHSSSAPETNSDSPSGSFARSSSLPRTAGLDEEQMESEPFQIQNLSYSSNEKFMELRQTSGEVTSDEGIEDGGRGREEVYAQDDMMADVISDEDESYMYTNFLKTRTCYDIMPKSSKIVVFDTKLRVKKAFFGLVANGVRSAPLWDSEKHTFVGMLTISDFINILRHYYKSPLVQIDELEEYNIQAFRDYDESNLRPELIQISPMQSLLDAVKTLVEFKIHRLPVIDPVTGNALYILTHKRILRFMFSSLTQTSPPEFMNNTLKELGIGTYHDVAVEVMIMVFISEDMKKEINGLILGKDLAIVIEISDSFWLGVVVDIYARFDVINLAAEKTYNNLDITVKKALEHRADGFEGVHTCCLDETLHTIIDRLTDAGVHRLVIVDKERHCIGVLSLSDILKFLVLRPLQGTSISNHPPGPME</sequence>
<dbReference type="EMBL" id="LSMT01000079">
    <property type="protein sequence ID" value="PFX28666.1"/>
    <property type="molecule type" value="Genomic_DNA"/>
</dbReference>
<reference evidence="11" key="1">
    <citation type="journal article" date="2017" name="bioRxiv">
        <title>Comparative analysis of the genomes of Stylophora pistillata and Acropora digitifera provides evidence for extensive differences between species of corals.</title>
        <authorList>
            <person name="Voolstra C.R."/>
            <person name="Li Y."/>
            <person name="Liew Y.J."/>
            <person name="Baumgarten S."/>
            <person name="Zoccola D."/>
            <person name="Flot J.-F."/>
            <person name="Tambutte S."/>
            <person name="Allemand D."/>
            <person name="Aranda M."/>
        </authorList>
    </citation>
    <scope>NUCLEOTIDE SEQUENCE [LARGE SCALE GENOMIC DNA]</scope>
</reference>
<dbReference type="CDD" id="cd04641">
    <property type="entry name" value="CBS_euAMPK_gamma-like_repeat2"/>
    <property type="match status" value="1"/>
</dbReference>
<evidence type="ECO:0000259" key="9">
    <source>
        <dbReference type="PROSITE" id="PS51371"/>
    </source>
</evidence>
<dbReference type="GO" id="GO:0005737">
    <property type="term" value="C:cytoplasm"/>
    <property type="evidence" value="ECO:0007669"/>
    <property type="project" value="TreeGrafter"/>
</dbReference>
<dbReference type="GO" id="GO:0016208">
    <property type="term" value="F:AMP binding"/>
    <property type="evidence" value="ECO:0007669"/>
    <property type="project" value="TreeGrafter"/>
</dbReference>
<organism evidence="10 11">
    <name type="scientific">Stylophora pistillata</name>
    <name type="common">Smooth cauliflower coral</name>
    <dbReference type="NCBI Taxonomy" id="50429"/>
    <lineage>
        <taxon>Eukaryota</taxon>
        <taxon>Metazoa</taxon>
        <taxon>Cnidaria</taxon>
        <taxon>Anthozoa</taxon>
        <taxon>Hexacorallia</taxon>
        <taxon>Scleractinia</taxon>
        <taxon>Astrocoeniina</taxon>
        <taxon>Pocilloporidae</taxon>
        <taxon>Stylophora</taxon>
    </lineage>
</organism>
<keyword evidence="2" id="KW-0732">Signal</keyword>
<dbReference type="AlphaFoldDB" id="A0A2B4SH32"/>
<feature type="region of interest" description="Disordered" evidence="8">
    <location>
        <begin position="295"/>
        <end position="349"/>
    </location>
</feature>
<dbReference type="GO" id="GO:0005634">
    <property type="term" value="C:nucleus"/>
    <property type="evidence" value="ECO:0007669"/>
    <property type="project" value="TreeGrafter"/>
</dbReference>
<evidence type="ECO:0000256" key="1">
    <source>
        <dbReference type="ARBA" id="ARBA00006750"/>
    </source>
</evidence>
<evidence type="ECO:0000256" key="8">
    <source>
        <dbReference type="SAM" id="MobiDB-lite"/>
    </source>
</evidence>
<gene>
    <name evidence="10" type="primary">Prkag2</name>
    <name evidence="10" type="ORF">AWC38_SpisGene6610</name>
</gene>
<feature type="domain" description="CBS" evidence="9">
    <location>
        <begin position="656"/>
        <end position="713"/>
    </location>
</feature>
<dbReference type="GO" id="GO:0031588">
    <property type="term" value="C:nucleotide-activated protein kinase complex"/>
    <property type="evidence" value="ECO:0007669"/>
    <property type="project" value="TreeGrafter"/>
</dbReference>
<dbReference type="InterPro" id="IPR018143">
    <property type="entry name" value="Folate_rcpt-like"/>
</dbReference>
<accession>A0A2B4SH32</accession>
<dbReference type="GO" id="GO:0019901">
    <property type="term" value="F:protein kinase binding"/>
    <property type="evidence" value="ECO:0007669"/>
    <property type="project" value="TreeGrafter"/>
</dbReference>
<protein>
    <submittedName>
        <fullName evidence="10">5'-AMP-activated protein kinase subunit gamma-2</fullName>
    </submittedName>
</protein>
<evidence type="ECO:0000256" key="5">
    <source>
        <dbReference type="ARBA" id="ARBA00023157"/>
    </source>
</evidence>
<evidence type="ECO:0000256" key="2">
    <source>
        <dbReference type="ARBA" id="ARBA00022729"/>
    </source>
</evidence>
<evidence type="ECO:0000313" key="10">
    <source>
        <dbReference type="EMBL" id="PFX28666.1"/>
    </source>
</evidence>
<dbReference type="CDD" id="cd04618">
    <property type="entry name" value="CBS_euAMPK_gamma-like_repeat1"/>
    <property type="match status" value="1"/>
</dbReference>
<feature type="domain" description="CBS" evidence="9">
    <location>
        <begin position="500"/>
        <end position="558"/>
    </location>
</feature>